<dbReference type="EMBL" id="NNSR01000074">
    <property type="protein sequence ID" value="PKD26626.1"/>
    <property type="molecule type" value="Genomic_DNA"/>
</dbReference>
<dbReference type="RefSeq" id="WP_101029888.1">
    <property type="nucleotide sequence ID" value="NZ_CABMMZ010000074.1"/>
</dbReference>
<feature type="chain" id="PRO_5039585360" description="Bacterial Pleckstrin homology domain-containing protein" evidence="1">
    <location>
        <begin position="22"/>
        <end position="132"/>
    </location>
</feature>
<keyword evidence="1" id="KW-0732">Signal</keyword>
<sequence length="132" mass="14420">MKKFRAVCLAFVMMLSVAVMLCGCGDTKITDKVNFSDVDEITVVMSDESTAVLGEVDFKTVKNILQSAETGGTSGEFDGGILIETRKDGIVTHNIRVGGADKICVDKDNSTVYKISDDDYMTLEKVMDNYKL</sequence>
<proteinExistence type="predicted"/>
<reference evidence="2" key="1">
    <citation type="journal article" date="2018" name="Environ. Microbiol.">
        <title>Sporulation capability and amylosome conservation among diverse human colonic and rumen isolates of the keystone starch-degrader Ruminococcus bromii.</title>
        <authorList>
            <person name="Mukhopadhya I."/>
            <person name="Morais S."/>
            <person name="Laverde-Gomez J."/>
            <person name="Sheridan P.O."/>
            <person name="Walker A.W."/>
            <person name="Kelly W."/>
            <person name="Klieve A.V."/>
            <person name="Ouwerkerk D."/>
            <person name="Duncan S.H."/>
            <person name="Louis P."/>
            <person name="Koropatkin N."/>
            <person name="Cockburn D."/>
            <person name="Kibler R."/>
            <person name="Cooper P.J."/>
            <person name="Sandoval C."/>
            <person name="Crost E."/>
            <person name="Juge N."/>
            <person name="Bayer E.A."/>
            <person name="Flint H.J."/>
        </authorList>
    </citation>
    <scope>NUCLEOTIDE SEQUENCE [LARGE SCALE GENOMIC DNA]</scope>
    <source>
        <strain evidence="2">ATCC 27255</strain>
    </source>
</reference>
<feature type="signal peptide" evidence="1">
    <location>
        <begin position="1"/>
        <end position="21"/>
    </location>
</feature>
<dbReference type="PROSITE" id="PS51257">
    <property type="entry name" value="PROKAR_LIPOPROTEIN"/>
    <property type="match status" value="1"/>
</dbReference>
<protein>
    <recommendedName>
        <fullName evidence="4">Bacterial Pleckstrin homology domain-containing protein</fullName>
    </recommendedName>
</protein>
<comment type="caution">
    <text evidence="2">The sequence shown here is derived from an EMBL/GenBank/DDBJ whole genome shotgun (WGS) entry which is preliminary data.</text>
</comment>
<evidence type="ECO:0008006" key="4">
    <source>
        <dbReference type="Google" id="ProtNLM"/>
    </source>
</evidence>
<name>A0A2N0UI13_9FIRM</name>
<evidence type="ECO:0000313" key="2">
    <source>
        <dbReference type="EMBL" id="PKD26626.1"/>
    </source>
</evidence>
<dbReference type="AlphaFoldDB" id="A0A2N0UI13"/>
<accession>A0A2N0UI13</accession>
<keyword evidence="3" id="KW-1185">Reference proteome</keyword>
<organism evidence="2 3">
    <name type="scientific">Ruminococcus bromii</name>
    <dbReference type="NCBI Taxonomy" id="40518"/>
    <lineage>
        <taxon>Bacteria</taxon>
        <taxon>Bacillati</taxon>
        <taxon>Bacillota</taxon>
        <taxon>Clostridia</taxon>
        <taxon>Eubacteriales</taxon>
        <taxon>Oscillospiraceae</taxon>
        <taxon>Ruminococcus</taxon>
    </lineage>
</organism>
<dbReference type="Proteomes" id="UP000233425">
    <property type="component" value="Unassembled WGS sequence"/>
</dbReference>
<gene>
    <name evidence="2" type="ORF">RBATCC27255_01994</name>
</gene>
<evidence type="ECO:0000256" key="1">
    <source>
        <dbReference type="SAM" id="SignalP"/>
    </source>
</evidence>
<evidence type="ECO:0000313" key="3">
    <source>
        <dbReference type="Proteomes" id="UP000233425"/>
    </source>
</evidence>